<evidence type="ECO:0000256" key="3">
    <source>
        <dbReference type="ARBA" id="ARBA00023125"/>
    </source>
</evidence>
<dbReference type="PANTHER" id="PTHR43140">
    <property type="entry name" value="TYPE-1 RESTRICTION ENZYME ECOKI SPECIFICITY PROTEIN"/>
    <property type="match status" value="1"/>
</dbReference>
<evidence type="ECO:0000256" key="2">
    <source>
        <dbReference type="ARBA" id="ARBA00022747"/>
    </source>
</evidence>
<accession>A0A1M4ZTD6</accession>
<dbReference type="AlphaFoldDB" id="A0A1M4ZTD6"/>
<reference evidence="6" key="1">
    <citation type="submission" date="2016-11" db="EMBL/GenBank/DDBJ databases">
        <authorList>
            <person name="Varghese N."/>
            <person name="Submissions S."/>
        </authorList>
    </citation>
    <scope>NUCLEOTIDE SEQUENCE [LARGE SCALE GENOMIC DNA]</scope>
    <source>
        <strain evidence="6">DSM 27619</strain>
    </source>
</reference>
<dbReference type="CDD" id="cd17515">
    <property type="entry name" value="RMtype1_S_MjaORF132P_Sau1132ORF3780P-TRD1-CR1_like"/>
    <property type="match status" value="1"/>
</dbReference>
<keyword evidence="2" id="KW-0680">Restriction system</keyword>
<evidence type="ECO:0000313" key="6">
    <source>
        <dbReference type="Proteomes" id="UP000184518"/>
    </source>
</evidence>
<feature type="domain" description="Type I restriction modification DNA specificity" evidence="4">
    <location>
        <begin position="226"/>
        <end position="392"/>
    </location>
</feature>
<organism evidence="5 6">
    <name type="scientific">Chryseobacterium arachidis</name>
    <dbReference type="NCBI Taxonomy" id="1416778"/>
    <lineage>
        <taxon>Bacteria</taxon>
        <taxon>Pseudomonadati</taxon>
        <taxon>Bacteroidota</taxon>
        <taxon>Flavobacteriia</taxon>
        <taxon>Flavobacteriales</taxon>
        <taxon>Weeksellaceae</taxon>
        <taxon>Chryseobacterium group</taxon>
        <taxon>Chryseobacterium</taxon>
    </lineage>
</organism>
<dbReference type="Gene3D" id="3.90.220.20">
    <property type="entry name" value="DNA methylase specificity domains"/>
    <property type="match status" value="2"/>
</dbReference>
<evidence type="ECO:0000313" key="5">
    <source>
        <dbReference type="EMBL" id="SHF21313.1"/>
    </source>
</evidence>
<dbReference type="PANTHER" id="PTHR43140:SF1">
    <property type="entry name" value="TYPE I RESTRICTION ENZYME ECOKI SPECIFICITY SUBUNIT"/>
    <property type="match status" value="1"/>
</dbReference>
<dbReference type="EMBL" id="FQUT01000003">
    <property type="protein sequence ID" value="SHF21313.1"/>
    <property type="molecule type" value="Genomic_DNA"/>
</dbReference>
<keyword evidence="6" id="KW-1185">Reference proteome</keyword>
<sequence>MNPKNTIEEDVEVSFVPMAYIKDGYANEAKFDRRQWRDIKLGFTHFQNNDLGIAKITPCFENRKSVIFKNLYNNYGAGTTELHIFRPIVFPIIAEYALYISKTENFISNGIANFSGAVGQQRVGKDIIGDYLIALPPLEEICKILSSISKLFLIVDGIGNDKDQLYSYIQKTKSKILDLAIRGKLVPQNPNEEPASMLLERIKAEHPESKKKAKNAGDNSHYQNLPQGWTECTLESIGSWSSGATPNRSNKMYYENGTISWLKTGDLNDSYIDYIPEKITDLALKECSVRLNPKDSVLIAMYGATIGKIGILNIPATTNQACCTCITYSGIYNKFLFYLLMAKKKILQMKAEGGAQPNISKEKITSFPILLPPSQEQIRIIQVVESLFQRLDNITAEL</sequence>
<dbReference type="RefSeq" id="WP_072955113.1">
    <property type="nucleotide sequence ID" value="NZ_FQUT01000003.1"/>
</dbReference>
<dbReference type="InterPro" id="IPR051212">
    <property type="entry name" value="Type-I_RE_S_subunit"/>
</dbReference>
<proteinExistence type="inferred from homology"/>
<dbReference type="Proteomes" id="UP000184518">
    <property type="component" value="Unassembled WGS sequence"/>
</dbReference>
<dbReference type="CDD" id="cd17260">
    <property type="entry name" value="RMtype1_S_EcoEI-TRD1-CR1_like"/>
    <property type="match status" value="1"/>
</dbReference>
<dbReference type="STRING" id="1416778.SAMN05443633_103263"/>
<name>A0A1M4ZTD6_9FLAO</name>
<comment type="similarity">
    <text evidence="1">Belongs to the type-I restriction system S methylase family.</text>
</comment>
<dbReference type="SUPFAM" id="SSF116734">
    <property type="entry name" value="DNA methylase specificity domain"/>
    <property type="match status" value="2"/>
</dbReference>
<dbReference type="GO" id="GO:0003677">
    <property type="term" value="F:DNA binding"/>
    <property type="evidence" value="ECO:0007669"/>
    <property type="project" value="UniProtKB-KW"/>
</dbReference>
<protein>
    <submittedName>
        <fullName evidence="5">Type I restriction enzyme, S subunit</fullName>
    </submittedName>
</protein>
<evidence type="ECO:0000259" key="4">
    <source>
        <dbReference type="Pfam" id="PF01420"/>
    </source>
</evidence>
<dbReference type="OrthoDB" id="9816225at2"/>
<dbReference type="InterPro" id="IPR000055">
    <property type="entry name" value="Restrct_endonuc_typeI_TRD"/>
</dbReference>
<evidence type="ECO:0000256" key="1">
    <source>
        <dbReference type="ARBA" id="ARBA00010923"/>
    </source>
</evidence>
<keyword evidence="3" id="KW-0238">DNA-binding</keyword>
<gene>
    <name evidence="5" type="ORF">SAMN05443633_103263</name>
</gene>
<dbReference type="Pfam" id="PF01420">
    <property type="entry name" value="Methylase_S"/>
    <property type="match status" value="1"/>
</dbReference>
<dbReference type="GO" id="GO:0009307">
    <property type="term" value="P:DNA restriction-modification system"/>
    <property type="evidence" value="ECO:0007669"/>
    <property type="project" value="UniProtKB-KW"/>
</dbReference>
<dbReference type="InterPro" id="IPR044946">
    <property type="entry name" value="Restrct_endonuc_typeI_TRD_sf"/>
</dbReference>